<proteinExistence type="predicted"/>
<organism evidence="1 2">
    <name type="scientific">Aduncisulcus paluster</name>
    <dbReference type="NCBI Taxonomy" id="2918883"/>
    <lineage>
        <taxon>Eukaryota</taxon>
        <taxon>Metamonada</taxon>
        <taxon>Carpediemonas-like organisms</taxon>
        <taxon>Aduncisulcus</taxon>
    </lineage>
</organism>
<evidence type="ECO:0000313" key="2">
    <source>
        <dbReference type="Proteomes" id="UP001057375"/>
    </source>
</evidence>
<accession>A0ABQ5JY95</accession>
<comment type="caution">
    <text evidence="1">The sequence shown here is derived from an EMBL/GenBank/DDBJ whole genome shotgun (WGS) entry which is preliminary data.</text>
</comment>
<dbReference type="EMBL" id="BQXS01011902">
    <property type="protein sequence ID" value="GKT17993.1"/>
    <property type="molecule type" value="Genomic_DNA"/>
</dbReference>
<keyword evidence="2" id="KW-1185">Reference proteome</keyword>
<gene>
    <name evidence="1" type="ORF">ADUPG1_011218</name>
</gene>
<sequence length="370" mass="42649">MSLTSLTKSGELTDFEIQIVSPEFVYCGDHRCCPISRDIPNVIEPDFSMIMGKDRSGEDQSNSAKKMMKGEDDYGCFTDISISFYQSSLITGAYICIDFGWEPPSYLIFSFYSLKGEIISKQYTFTEFDQDECYWYFLPIDLSDVVLCEITGKGREKSCFAILSLVFIGKETPEETIIREFGEKKWSEASVVKPKFIKRGDEKSKGRASIPIPRDDPRVINPLFSMAKGKIDSYSKESHWYDNSLEVQEMLKGEYMAYSSHLSIPFPSPSPMKGAYICVDKDYSSPSLLFTFTDCDGKKTFKKYEFTRPSHKYEWYLLPIDLMNVVLCEIEGKGRWDWETCRSFCICSLVFRMSEDIIRAEELSLLPWKQ</sequence>
<evidence type="ECO:0000313" key="1">
    <source>
        <dbReference type="EMBL" id="GKT17993.1"/>
    </source>
</evidence>
<reference evidence="1" key="1">
    <citation type="submission" date="2022-03" db="EMBL/GenBank/DDBJ databases">
        <title>Draft genome sequence of Aduncisulcus paluster, a free-living microaerophilic Fornicata.</title>
        <authorList>
            <person name="Yuyama I."/>
            <person name="Kume K."/>
            <person name="Tamura T."/>
            <person name="Inagaki Y."/>
            <person name="Hashimoto T."/>
        </authorList>
    </citation>
    <scope>NUCLEOTIDE SEQUENCE</scope>
    <source>
        <strain evidence="1">NY0171</strain>
    </source>
</reference>
<dbReference type="Proteomes" id="UP001057375">
    <property type="component" value="Unassembled WGS sequence"/>
</dbReference>
<protein>
    <submittedName>
        <fullName evidence="1">Uncharacterized protein</fullName>
    </submittedName>
</protein>
<name>A0ABQ5JY95_9EUKA</name>